<comment type="caution">
    <text evidence="3">The sequence shown here is derived from an EMBL/GenBank/DDBJ whole genome shotgun (WGS) entry which is preliminary data.</text>
</comment>
<evidence type="ECO:0000313" key="3">
    <source>
        <dbReference type="EMBL" id="MFC3959425.1"/>
    </source>
</evidence>
<proteinExistence type="predicted"/>
<feature type="domain" description="DUF58" evidence="2">
    <location>
        <begin position="216"/>
        <end position="332"/>
    </location>
</feature>
<dbReference type="InterPro" id="IPR002881">
    <property type="entry name" value="DUF58"/>
</dbReference>
<accession>A0ABD5NRR5</accession>
<reference evidence="3 4" key="1">
    <citation type="journal article" date="2019" name="Int. J. Syst. Evol. Microbiol.">
        <title>The Global Catalogue of Microorganisms (GCM) 10K type strain sequencing project: providing services to taxonomists for standard genome sequencing and annotation.</title>
        <authorList>
            <consortium name="The Broad Institute Genomics Platform"/>
            <consortium name="The Broad Institute Genome Sequencing Center for Infectious Disease"/>
            <person name="Wu L."/>
            <person name="Ma J."/>
        </authorList>
    </citation>
    <scope>NUCLEOTIDE SEQUENCE [LARGE SCALE GENOMIC DNA]</scope>
    <source>
        <strain evidence="3 4">IBRC-M 10256</strain>
    </source>
</reference>
<dbReference type="EMBL" id="JBHSAQ010000013">
    <property type="protein sequence ID" value="MFC3959425.1"/>
    <property type="molecule type" value="Genomic_DNA"/>
</dbReference>
<name>A0ABD5NRR5_9EURY</name>
<dbReference type="GeneID" id="73902048"/>
<evidence type="ECO:0000256" key="1">
    <source>
        <dbReference type="SAM" id="MobiDB-lite"/>
    </source>
</evidence>
<dbReference type="PANTHER" id="PTHR33608:SF6">
    <property type="entry name" value="BLL2464 PROTEIN"/>
    <property type="match status" value="1"/>
</dbReference>
<dbReference type="Proteomes" id="UP001595846">
    <property type="component" value="Unassembled WGS sequence"/>
</dbReference>
<organism evidence="3 4">
    <name type="scientific">Halovivax cerinus</name>
    <dbReference type="NCBI Taxonomy" id="1487865"/>
    <lineage>
        <taxon>Archaea</taxon>
        <taxon>Methanobacteriati</taxon>
        <taxon>Methanobacteriota</taxon>
        <taxon>Stenosarchaea group</taxon>
        <taxon>Halobacteria</taxon>
        <taxon>Halobacteriales</taxon>
        <taxon>Natrialbaceae</taxon>
        <taxon>Halovivax</taxon>
    </lineage>
</organism>
<dbReference type="AlphaFoldDB" id="A0ABD5NRR5"/>
<dbReference type="RefSeq" id="WP_256532941.1">
    <property type="nucleotide sequence ID" value="NZ_CP101824.1"/>
</dbReference>
<feature type="region of interest" description="Disordered" evidence="1">
    <location>
        <begin position="326"/>
        <end position="353"/>
    </location>
</feature>
<protein>
    <submittedName>
        <fullName evidence="3">DUF58 domain-containing protein</fullName>
    </submittedName>
</protein>
<evidence type="ECO:0000259" key="2">
    <source>
        <dbReference type="Pfam" id="PF01882"/>
    </source>
</evidence>
<dbReference type="PANTHER" id="PTHR33608">
    <property type="entry name" value="BLL2464 PROTEIN"/>
    <property type="match status" value="1"/>
</dbReference>
<gene>
    <name evidence="3" type="ORF">ACFOUR_13760</name>
</gene>
<sequence>MELARRSVAVVALAVCTAAYGALLDVTLPILGACLVGSWLVGRQFAFVDGLDAVASDLTVTQFPTRTSAHAGETDRLFLTATMREDDAQQPDADDTATDVGPPVAHPVTISVAAGVPTAAVTADPLTAHLDPSVTERTVSTTVEWPVPGRHTFEPATVTVDDGWFVGTLAIGDRPTVTVDARRPRSIHVGEGGDRFATAVGTRREGRRGDGLEAAELREYVSGDAAARIDWKATARLATPYVREYEAETDRRTVLVVDTRPSLSIGPPAQTPLADLSSVALAIAASARRHGDPLGLVVVGDGGVESRIQPGAANDRVRGTLLDIAASDGSSTTGRSPATTTTGPVSAAASHHDGSVGASLSMASASARSASGSLDGDSTFDRTLQPFYTDRMAYVERVTDAPLFAAVEETLVRESGHLWTVVLTDDTHRAELQETVTNARTRGDGVLVAIAPAVLYDATGFDRLDRAYDRYLDFERFRRALASQPDVTALEVGPADRLDAILAAGGDRA</sequence>
<feature type="compositionally biased region" description="Low complexity" evidence="1">
    <location>
        <begin position="329"/>
        <end position="343"/>
    </location>
</feature>
<evidence type="ECO:0000313" key="4">
    <source>
        <dbReference type="Proteomes" id="UP001595846"/>
    </source>
</evidence>
<dbReference type="Pfam" id="PF01882">
    <property type="entry name" value="DUF58"/>
    <property type="match status" value="1"/>
</dbReference>
<keyword evidence="4" id="KW-1185">Reference proteome</keyword>